<dbReference type="PANTHER" id="PTHR43821">
    <property type="entry name" value="NAD(P)H NITROREDUCTASE YDJA-RELATED"/>
    <property type="match status" value="1"/>
</dbReference>
<feature type="binding site" evidence="8">
    <location>
        <position position="39"/>
    </location>
    <ligand>
        <name>FMN</name>
        <dbReference type="ChEBI" id="CHEBI:58210"/>
        <note>ligand shared between dimeric partners</note>
    </ligand>
</feature>
<gene>
    <name evidence="11" type="ORF">D8780_06940</name>
</gene>
<organism evidence="11 12">
    <name type="scientific">Notoacmeibacter ruber</name>
    <dbReference type="NCBI Taxonomy" id="2670375"/>
    <lineage>
        <taxon>Bacteria</taxon>
        <taxon>Pseudomonadati</taxon>
        <taxon>Pseudomonadota</taxon>
        <taxon>Alphaproteobacteria</taxon>
        <taxon>Hyphomicrobiales</taxon>
        <taxon>Notoacmeibacteraceae</taxon>
        <taxon>Notoacmeibacter</taxon>
    </lineage>
</organism>
<dbReference type="Gene3D" id="3.40.109.10">
    <property type="entry name" value="NADH Oxidase"/>
    <property type="match status" value="1"/>
</dbReference>
<keyword evidence="4 7" id="KW-0521">NADP</keyword>
<comment type="caution">
    <text evidence="11">The sequence shown here is derived from an EMBL/GenBank/DDBJ whole genome shotgun (WGS) entry which is preliminary data.</text>
</comment>
<evidence type="ECO:0000259" key="10">
    <source>
        <dbReference type="Pfam" id="PF00881"/>
    </source>
</evidence>
<evidence type="ECO:0000313" key="12">
    <source>
        <dbReference type="Proteomes" id="UP000281094"/>
    </source>
</evidence>
<dbReference type="Proteomes" id="UP000281094">
    <property type="component" value="Unassembled WGS sequence"/>
</dbReference>
<reference evidence="11 12" key="1">
    <citation type="submission" date="2018-10" db="EMBL/GenBank/DDBJ databases">
        <title>Notoacmeibacter sp. M2BS9Y-3-1, whole genome shotgun sequence.</title>
        <authorList>
            <person name="Tuo L."/>
        </authorList>
    </citation>
    <scope>NUCLEOTIDE SEQUENCE [LARGE SCALE GENOMIC DNA]</scope>
    <source>
        <strain evidence="11 12">M2BS9Y-3-1</strain>
    </source>
</reference>
<dbReference type="AlphaFoldDB" id="A0A3L7JH17"/>
<keyword evidence="6 7" id="KW-0520">NAD</keyword>
<dbReference type="Pfam" id="PF00881">
    <property type="entry name" value="Nitroreductase"/>
    <property type="match status" value="1"/>
</dbReference>
<evidence type="ECO:0000256" key="8">
    <source>
        <dbReference type="PIRSR" id="PIRSR000232-1"/>
    </source>
</evidence>
<dbReference type="CDD" id="cd02135">
    <property type="entry name" value="YdjA-like"/>
    <property type="match status" value="1"/>
</dbReference>
<keyword evidence="12" id="KW-1185">Reference proteome</keyword>
<proteinExistence type="inferred from homology"/>
<keyword evidence="3 7" id="KW-0288">FMN</keyword>
<evidence type="ECO:0000256" key="4">
    <source>
        <dbReference type="ARBA" id="ARBA00022857"/>
    </source>
</evidence>
<feature type="binding site" evidence="8">
    <location>
        <position position="43"/>
    </location>
    <ligand>
        <name>FMN</name>
        <dbReference type="ChEBI" id="CHEBI:58210"/>
        <note>ligand shared between dimeric partners</note>
    </ligand>
</feature>
<dbReference type="RefSeq" id="WP_121646422.1">
    <property type="nucleotide sequence ID" value="NZ_RCWN01000001.1"/>
</dbReference>
<dbReference type="InterPro" id="IPR052530">
    <property type="entry name" value="NAD(P)H_nitroreductase"/>
</dbReference>
<dbReference type="InterPro" id="IPR026021">
    <property type="entry name" value="YdjA-like"/>
</dbReference>
<dbReference type="GO" id="GO:0016491">
    <property type="term" value="F:oxidoreductase activity"/>
    <property type="evidence" value="ECO:0007669"/>
    <property type="project" value="UniProtKB-UniRule"/>
</dbReference>
<dbReference type="PIRSF" id="PIRSF000232">
    <property type="entry name" value="YdjA"/>
    <property type="match status" value="1"/>
</dbReference>
<dbReference type="InterPro" id="IPR029479">
    <property type="entry name" value="Nitroreductase"/>
</dbReference>
<dbReference type="InterPro" id="IPR000415">
    <property type="entry name" value="Nitroreductase-like"/>
</dbReference>
<evidence type="ECO:0000256" key="3">
    <source>
        <dbReference type="ARBA" id="ARBA00022643"/>
    </source>
</evidence>
<comment type="cofactor">
    <cofactor evidence="8">
        <name>FMN</name>
        <dbReference type="ChEBI" id="CHEBI:58210"/>
    </cofactor>
    <text evidence="8">Binds 1 FMN per subunit.</text>
</comment>
<evidence type="ECO:0000256" key="6">
    <source>
        <dbReference type="ARBA" id="ARBA00023027"/>
    </source>
</evidence>
<feature type="domain" description="Nitroreductase" evidence="10">
    <location>
        <begin position="25"/>
        <end position="170"/>
    </location>
</feature>
<evidence type="ECO:0000256" key="9">
    <source>
        <dbReference type="SAM" id="MobiDB-lite"/>
    </source>
</evidence>
<dbReference type="SUPFAM" id="SSF55469">
    <property type="entry name" value="FMN-dependent nitroreductase-like"/>
    <property type="match status" value="1"/>
</dbReference>
<evidence type="ECO:0000256" key="7">
    <source>
        <dbReference type="PIRNR" id="PIRNR000232"/>
    </source>
</evidence>
<evidence type="ECO:0000256" key="5">
    <source>
        <dbReference type="ARBA" id="ARBA00023002"/>
    </source>
</evidence>
<feature type="binding site" description="in other chain" evidence="8">
    <location>
        <begin position="13"/>
        <end position="15"/>
    </location>
    <ligand>
        <name>FMN</name>
        <dbReference type="ChEBI" id="CHEBI:58210"/>
        <note>ligand shared between dimeric partners</note>
    </ligand>
</feature>
<evidence type="ECO:0000313" key="11">
    <source>
        <dbReference type="EMBL" id="RLQ89459.1"/>
    </source>
</evidence>
<dbReference type="EMBL" id="RCWN01000001">
    <property type="protein sequence ID" value="RLQ89459.1"/>
    <property type="molecule type" value="Genomic_DNA"/>
</dbReference>
<keyword evidence="5 7" id="KW-0560">Oxidoreductase</keyword>
<feature type="compositionally biased region" description="Polar residues" evidence="9">
    <location>
        <begin position="1"/>
        <end position="14"/>
    </location>
</feature>
<evidence type="ECO:0000256" key="2">
    <source>
        <dbReference type="ARBA" id="ARBA00022630"/>
    </source>
</evidence>
<feature type="binding site" description="in other chain" evidence="8">
    <location>
        <begin position="139"/>
        <end position="141"/>
    </location>
    <ligand>
        <name>FMN</name>
        <dbReference type="ChEBI" id="CHEBI:58210"/>
        <note>ligand shared between dimeric partners</note>
    </ligand>
</feature>
<comment type="similarity">
    <text evidence="1 7">Belongs to the nitroreductase family.</text>
</comment>
<dbReference type="PANTHER" id="PTHR43821:SF1">
    <property type="entry name" value="NAD(P)H NITROREDUCTASE YDJA-RELATED"/>
    <property type="match status" value="1"/>
</dbReference>
<dbReference type="EC" id="1.-.-.-" evidence="7"/>
<keyword evidence="2 7" id="KW-0285">Flavoprotein</keyword>
<accession>A0A3L7JH17</accession>
<sequence>MTDQALQQHLSTRRSPPIASLGGEVPDGDIRSMLELASRVPDHGMLVPFRFILYRGDSRTVVGQRLADRLQERDGPLSDAARQKEEERFSRAPLVVGVVFVPKDNGPKPIPEWEQFLCSGAVAMNLLHAASALGYRANWITNWYSDDAEARTLLGLKPEERVAGFVHIGRTDINLPDRERPRVEDLMTDYSPDGKG</sequence>
<protein>
    <recommendedName>
        <fullName evidence="7">Putative NAD(P)H nitroreductase</fullName>
        <ecNumber evidence="7">1.-.-.-</ecNumber>
    </recommendedName>
</protein>
<evidence type="ECO:0000256" key="1">
    <source>
        <dbReference type="ARBA" id="ARBA00007118"/>
    </source>
</evidence>
<name>A0A3L7JH17_9HYPH</name>
<feature type="region of interest" description="Disordered" evidence="9">
    <location>
        <begin position="1"/>
        <end position="24"/>
    </location>
</feature>